<dbReference type="PANTHER" id="PTHR13469">
    <property type="entry name" value="HEXAMETHYLENE BISACETAMIDE INDUCIBLE 1"/>
    <property type="match status" value="1"/>
</dbReference>
<name>A0A443SK97_9ACAR</name>
<sequence>MEQTAINEQIEPKVQKEGVKKKRTRSRRHTWHRRKPYHRLGSIDDKRYWYRLRIQTNEKPLAPFNTNQFLMDDHNIREPDFEEIHKLLHYNHTNQPRRRCHSDSANDVNEGHSSDDFYSSPDDEQDFIQKQFFETYEHIHSERINSMSKSELVQEYMLLEDKMEQLEKKLKTELSPVKNEGQRSFESAWELKRNDPLLEEVNRLQEENKKLISNNEKLMCIINSRSGDIPNEETPLVEAVNSECEKDTCFRG</sequence>
<evidence type="ECO:0000256" key="6">
    <source>
        <dbReference type="ARBA" id="ARBA00023163"/>
    </source>
</evidence>
<dbReference type="GO" id="GO:0005654">
    <property type="term" value="C:nucleoplasm"/>
    <property type="evidence" value="ECO:0007669"/>
    <property type="project" value="TreeGrafter"/>
</dbReference>
<evidence type="ECO:0000256" key="5">
    <source>
        <dbReference type="ARBA" id="ARBA00023054"/>
    </source>
</evidence>
<dbReference type="EMBL" id="NCKV01001661">
    <property type="protein sequence ID" value="RWS27950.1"/>
    <property type="molecule type" value="Genomic_DNA"/>
</dbReference>
<feature type="compositionally biased region" description="Basic residues" evidence="9">
    <location>
        <begin position="19"/>
        <end position="32"/>
    </location>
</feature>
<dbReference type="STRING" id="299467.A0A443SK97"/>
<keyword evidence="4" id="KW-0805">Transcription regulation</keyword>
<evidence type="ECO:0000256" key="3">
    <source>
        <dbReference type="ARBA" id="ARBA00022491"/>
    </source>
</evidence>
<keyword evidence="11" id="KW-1185">Reference proteome</keyword>
<evidence type="ECO:0000256" key="8">
    <source>
        <dbReference type="SAM" id="Coils"/>
    </source>
</evidence>
<evidence type="ECO:0000256" key="9">
    <source>
        <dbReference type="SAM" id="MobiDB-lite"/>
    </source>
</evidence>
<dbReference type="GO" id="GO:0097322">
    <property type="term" value="F:7SK snRNA binding"/>
    <property type="evidence" value="ECO:0007669"/>
    <property type="project" value="TreeGrafter"/>
</dbReference>
<keyword evidence="7" id="KW-0539">Nucleus</keyword>
<dbReference type="PRINTS" id="PR02094">
    <property type="entry name" value="HEXIMFAMILY"/>
</dbReference>
<dbReference type="AlphaFoldDB" id="A0A443SK97"/>
<dbReference type="GO" id="GO:0004861">
    <property type="term" value="F:cyclin-dependent protein serine/threonine kinase inhibitor activity"/>
    <property type="evidence" value="ECO:0007669"/>
    <property type="project" value="InterPro"/>
</dbReference>
<comment type="subcellular location">
    <subcellularLocation>
        <location evidence="1">Nucleus</location>
    </subcellularLocation>
</comment>
<evidence type="ECO:0000313" key="11">
    <source>
        <dbReference type="Proteomes" id="UP000288716"/>
    </source>
</evidence>
<dbReference type="VEuPathDB" id="VectorBase:LDEU004091"/>
<evidence type="ECO:0000256" key="1">
    <source>
        <dbReference type="ARBA" id="ARBA00004123"/>
    </source>
</evidence>
<dbReference type="Pfam" id="PF15313">
    <property type="entry name" value="HEXIM"/>
    <property type="match status" value="1"/>
</dbReference>
<gene>
    <name evidence="10" type="ORF">B4U80_05688</name>
</gene>
<proteinExistence type="inferred from homology"/>
<dbReference type="Proteomes" id="UP000288716">
    <property type="component" value="Unassembled WGS sequence"/>
</dbReference>
<evidence type="ECO:0000256" key="4">
    <source>
        <dbReference type="ARBA" id="ARBA00023015"/>
    </source>
</evidence>
<dbReference type="Gene3D" id="6.10.250.2910">
    <property type="match status" value="1"/>
</dbReference>
<protein>
    <submittedName>
        <fullName evidence="10">Protein HEXIM1-like protein</fullName>
    </submittedName>
</protein>
<feature type="coiled-coil region" evidence="8">
    <location>
        <begin position="194"/>
        <end position="221"/>
    </location>
</feature>
<feature type="region of interest" description="Disordered" evidence="9">
    <location>
        <begin position="94"/>
        <end position="121"/>
    </location>
</feature>
<dbReference type="GO" id="GO:0000122">
    <property type="term" value="P:negative regulation of transcription by RNA polymerase II"/>
    <property type="evidence" value="ECO:0007669"/>
    <property type="project" value="InterPro"/>
</dbReference>
<accession>A0A443SK97</accession>
<comment type="similarity">
    <text evidence="2">Belongs to the HEXIM family.</text>
</comment>
<dbReference type="InterPro" id="IPR024872">
    <property type="entry name" value="HEXIM"/>
</dbReference>
<keyword evidence="6" id="KW-0804">Transcription</keyword>
<keyword evidence="3" id="KW-0678">Repressor</keyword>
<evidence type="ECO:0000256" key="7">
    <source>
        <dbReference type="ARBA" id="ARBA00023242"/>
    </source>
</evidence>
<dbReference type="PANTHER" id="PTHR13469:SF8">
    <property type="entry name" value="HEXIM P-TEFB COMPLEX SUBUNIT 1"/>
    <property type="match status" value="1"/>
</dbReference>
<organism evidence="10 11">
    <name type="scientific">Leptotrombidium deliense</name>
    <dbReference type="NCBI Taxonomy" id="299467"/>
    <lineage>
        <taxon>Eukaryota</taxon>
        <taxon>Metazoa</taxon>
        <taxon>Ecdysozoa</taxon>
        <taxon>Arthropoda</taxon>
        <taxon>Chelicerata</taxon>
        <taxon>Arachnida</taxon>
        <taxon>Acari</taxon>
        <taxon>Acariformes</taxon>
        <taxon>Trombidiformes</taxon>
        <taxon>Prostigmata</taxon>
        <taxon>Anystina</taxon>
        <taxon>Parasitengona</taxon>
        <taxon>Trombiculoidea</taxon>
        <taxon>Trombiculidae</taxon>
        <taxon>Leptotrombidium</taxon>
    </lineage>
</organism>
<comment type="caution">
    <text evidence="10">The sequence shown here is derived from an EMBL/GenBank/DDBJ whole genome shotgun (WGS) entry which is preliminary data.</text>
</comment>
<keyword evidence="5 8" id="KW-0175">Coiled coil</keyword>
<feature type="region of interest" description="Disordered" evidence="9">
    <location>
        <begin position="1"/>
        <end position="32"/>
    </location>
</feature>
<evidence type="ECO:0000313" key="10">
    <source>
        <dbReference type="EMBL" id="RWS27950.1"/>
    </source>
</evidence>
<dbReference type="OrthoDB" id="10058500at2759"/>
<reference evidence="10 11" key="1">
    <citation type="journal article" date="2018" name="Gigascience">
        <title>Genomes of trombidid mites reveal novel predicted allergens and laterally-transferred genes associated with secondary metabolism.</title>
        <authorList>
            <person name="Dong X."/>
            <person name="Chaisiri K."/>
            <person name="Xia D."/>
            <person name="Armstrong S.D."/>
            <person name="Fang Y."/>
            <person name="Donnelly M.J."/>
            <person name="Kadowaki T."/>
            <person name="McGarry J.W."/>
            <person name="Darby A.C."/>
            <person name="Makepeace B.L."/>
        </authorList>
    </citation>
    <scope>NUCLEOTIDE SEQUENCE [LARGE SCALE GENOMIC DNA]</scope>
    <source>
        <strain evidence="10">UoL-UT</strain>
    </source>
</reference>
<feature type="compositionally biased region" description="Basic and acidic residues" evidence="9">
    <location>
        <begin position="101"/>
        <end position="115"/>
    </location>
</feature>
<dbReference type="GO" id="GO:0005737">
    <property type="term" value="C:cytoplasm"/>
    <property type="evidence" value="ECO:0007669"/>
    <property type="project" value="InterPro"/>
</dbReference>
<evidence type="ECO:0000256" key="2">
    <source>
        <dbReference type="ARBA" id="ARBA00008409"/>
    </source>
</evidence>